<dbReference type="PANTHER" id="PTHR43963">
    <property type="entry name" value="CARBONYL REDUCTASE 1-RELATED"/>
    <property type="match status" value="1"/>
</dbReference>
<comment type="similarity">
    <text evidence="1 4">Belongs to the short-chain dehydrogenases/reductases (SDR) family.</text>
</comment>
<organism evidence="5 6">
    <name type="scientific">Kutzneria kofuensis</name>
    <dbReference type="NCBI Taxonomy" id="103725"/>
    <lineage>
        <taxon>Bacteria</taxon>
        <taxon>Bacillati</taxon>
        <taxon>Actinomycetota</taxon>
        <taxon>Actinomycetes</taxon>
        <taxon>Pseudonocardiales</taxon>
        <taxon>Pseudonocardiaceae</taxon>
        <taxon>Kutzneria</taxon>
    </lineage>
</organism>
<gene>
    <name evidence="5" type="ORF">BJ998_002153</name>
</gene>
<dbReference type="EMBL" id="JACHIR010000001">
    <property type="protein sequence ID" value="MBB5890957.1"/>
    <property type="molecule type" value="Genomic_DNA"/>
</dbReference>
<evidence type="ECO:0000256" key="3">
    <source>
        <dbReference type="ARBA" id="ARBA00023002"/>
    </source>
</evidence>
<evidence type="ECO:0000313" key="6">
    <source>
        <dbReference type="Proteomes" id="UP000585638"/>
    </source>
</evidence>
<dbReference type="RefSeq" id="WP_184860756.1">
    <property type="nucleotide sequence ID" value="NZ_BAAAWY010000038.1"/>
</dbReference>
<evidence type="ECO:0000256" key="1">
    <source>
        <dbReference type="ARBA" id="ARBA00006484"/>
    </source>
</evidence>
<dbReference type="CDD" id="cd05324">
    <property type="entry name" value="carb_red_PTCR-like_SDR_c"/>
    <property type="match status" value="1"/>
</dbReference>
<dbReference type="InterPro" id="IPR045313">
    <property type="entry name" value="CBR1-like"/>
</dbReference>
<dbReference type="PRINTS" id="PR00081">
    <property type="entry name" value="GDHRDH"/>
</dbReference>
<reference evidence="5 6" key="1">
    <citation type="submission" date="2020-08" db="EMBL/GenBank/DDBJ databases">
        <title>Sequencing the genomes of 1000 actinobacteria strains.</title>
        <authorList>
            <person name="Klenk H.-P."/>
        </authorList>
    </citation>
    <scope>NUCLEOTIDE SEQUENCE [LARGE SCALE GENOMIC DNA]</scope>
    <source>
        <strain evidence="5 6">DSM 43851</strain>
    </source>
</reference>
<dbReference type="Pfam" id="PF00106">
    <property type="entry name" value="adh_short"/>
    <property type="match status" value="1"/>
</dbReference>
<evidence type="ECO:0000256" key="2">
    <source>
        <dbReference type="ARBA" id="ARBA00022857"/>
    </source>
</evidence>
<keyword evidence="6" id="KW-1185">Reference proteome</keyword>
<dbReference type="AlphaFoldDB" id="A0A7W9KE67"/>
<evidence type="ECO:0000313" key="5">
    <source>
        <dbReference type="EMBL" id="MBB5890957.1"/>
    </source>
</evidence>
<dbReference type="PANTHER" id="PTHR43963:SF6">
    <property type="entry name" value="CHAIN DEHYDROGENASE FAMILY PROTEIN, PUTATIVE (AFU_ORTHOLOGUE AFUA_3G15350)-RELATED"/>
    <property type="match status" value="1"/>
</dbReference>
<dbReference type="GO" id="GO:0016616">
    <property type="term" value="F:oxidoreductase activity, acting on the CH-OH group of donors, NAD or NADP as acceptor"/>
    <property type="evidence" value="ECO:0007669"/>
    <property type="project" value="InterPro"/>
</dbReference>
<dbReference type="InterPro" id="IPR002347">
    <property type="entry name" value="SDR_fam"/>
</dbReference>
<name>A0A7W9KE67_9PSEU</name>
<dbReference type="InterPro" id="IPR036291">
    <property type="entry name" value="NAD(P)-bd_dom_sf"/>
</dbReference>
<keyword evidence="3" id="KW-0560">Oxidoreductase</keyword>
<keyword evidence="2" id="KW-0521">NADP</keyword>
<dbReference type="Proteomes" id="UP000585638">
    <property type="component" value="Unassembled WGS sequence"/>
</dbReference>
<comment type="caution">
    <text evidence="5">The sequence shown here is derived from an EMBL/GenBank/DDBJ whole genome shotgun (WGS) entry which is preliminary data.</text>
</comment>
<accession>A0A7W9KE67</accession>
<dbReference type="PRINTS" id="PR00080">
    <property type="entry name" value="SDRFAMILY"/>
</dbReference>
<evidence type="ECO:0000256" key="4">
    <source>
        <dbReference type="RuleBase" id="RU000363"/>
    </source>
</evidence>
<dbReference type="SUPFAM" id="SSF51735">
    <property type="entry name" value="NAD(P)-binding Rossmann-fold domains"/>
    <property type="match status" value="1"/>
</dbReference>
<protein>
    <submittedName>
        <fullName evidence="5">NAD(P)-dependent dehydrogenase (Short-subunit alcohol dehydrogenase family)</fullName>
    </submittedName>
</protein>
<sequence>MSPNGNSRRTALVTGANRGIGLEVCRQLAAAGLDIVLTSRDEKRGRAALSEVRAPAGHARAEQLDVTDADSVRDCAARLAADGVRIDVLVNNAGIYPTTSFFSVTEEMFTESLQINMMGAFRTCQAFVPGMIDRGYGRVVNVSAGGGAMTESVPHPPAYGIAKAALNALTLVVSAAVPRGVKVNAMCPGWVRTRMGGGGAPLSVADGADTAVWLATLPDNGPNGGFFRERKRIPW</sequence>
<dbReference type="Gene3D" id="3.40.50.720">
    <property type="entry name" value="NAD(P)-binding Rossmann-like Domain"/>
    <property type="match status" value="1"/>
</dbReference>
<proteinExistence type="inferred from homology"/>